<dbReference type="AlphaFoldDB" id="A0A3P3YAA4"/>
<dbReference type="SUPFAM" id="SSF48403">
    <property type="entry name" value="Ankyrin repeat"/>
    <property type="match status" value="1"/>
</dbReference>
<dbReference type="InterPro" id="IPR036770">
    <property type="entry name" value="Ankyrin_rpt-contain_sf"/>
</dbReference>
<evidence type="ECO:0000313" key="2">
    <source>
        <dbReference type="Proteomes" id="UP000290189"/>
    </source>
</evidence>
<gene>
    <name evidence="1" type="ORF">PLBR_LOCUS4313</name>
</gene>
<geneLocation type="mitochondrion" evidence="1"/>
<keyword evidence="1" id="KW-0496">Mitochondrion</keyword>
<reference evidence="1 2" key="1">
    <citation type="submission" date="2018-03" db="EMBL/GenBank/DDBJ databases">
        <authorList>
            <person name="Fogelqvist J."/>
        </authorList>
    </citation>
    <scope>NUCLEOTIDE SEQUENCE [LARGE SCALE GENOMIC DNA]</scope>
</reference>
<protein>
    <submittedName>
        <fullName evidence="1">Uncharacterized protein</fullName>
    </submittedName>
</protein>
<dbReference type="Gene3D" id="1.25.40.20">
    <property type="entry name" value="Ankyrin repeat-containing domain"/>
    <property type="match status" value="1"/>
</dbReference>
<accession>A0A3P3YAA4</accession>
<dbReference type="EMBL" id="OVEO01000007">
    <property type="protein sequence ID" value="SPQ97098.1"/>
    <property type="molecule type" value="Genomic_DNA"/>
</dbReference>
<dbReference type="Proteomes" id="UP000290189">
    <property type="component" value="Unassembled WGS sequence"/>
</dbReference>
<sequence length="231" mass="26571">MTVREDDPIRRIPELRPNQLEVFVDVRAQKIVDMALRNDSADPLGYIIWLKRNQVSSGIQLRAISILLDQHPELENWDHDCPILRRGETSVHRLIRLLAADRVEQGLRNFLRSRPAALINGVLQSKDMRNGFSPLHTAVWTAGAREYRHANLDAMTSVIRYLKLQGARLDQRDRYGRTPLDLARQYGFAERTALMQELISRSNATTTHREQIGHVLDTKEVTGVTLRHPFL</sequence>
<name>A0A3P3YAA4_PLABS</name>
<evidence type="ECO:0000313" key="1">
    <source>
        <dbReference type="EMBL" id="SPQ97098.1"/>
    </source>
</evidence>
<organism evidence="1 2">
    <name type="scientific">Plasmodiophora brassicae</name>
    <name type="common">Clubroot disease agent</name>
    <dbReference type="NCBI Taxonomy" id="37360"/>
    <lineage>
        <taxon>Eukaryota</taxon>
        <taxon>Sar</taxon>
        <taxon>Rhizaria</taxon>
        <taxon>Endomyxa</taxon>
        <taxon>Phytomyxea</taxon>
        <taxon>Plasmodiophorida</taxon>
        <taxon>Plasmodiophoridae</taxon>
        <taxon>Plasmodiophora</taxon>
    </lineage>
</organism>
<proteinExistence type="predicted"/>